<evidence type="ECO:0000313" key="5">
    <source>
        <dbReference type="EMBL" id="OIN56642.1"/>
    </source>
</evidence>
<feature type="domain" description="Peptidase M20 dimerisation" evidence="4">
    <location>
        <begin position="231"/>
        <end position="331"/>
    </location>
</feature>
<dbReference type="Gene3D" id="3.40.630.10">
    <property type="entry name" value="Zn peptidases"/>
    <property type="match status" value="1"/>
</dbReference>
<accession>A0A1S2VD76</accession>
<keyword evidence="6" id="KW-1185">Reference proteome</keyword>
<evidence type="ECO:0000256" key="1">
    <source>
        <dbReference type="ARBA" id="ARBA00022723"/>
    </source>
</evidence>
<sequence>MKHNKLTIAIGLVSLCLTQLFTPALAQEDEGGRKGTVEASYTKEIDGLAKNKKVQAAFKSILDQNARNRDELIMLTEIPAPPFMEEKRGIRYAAMLQEAGADSVWTDKVGNVIALRKGKKRGRVVVLDGHLDTVFPIETNVKVKTKGDTLYAPGVGDDTRGLVMVVSVLRAMEAAGIETQSDVLFIGSVGEEGLGDLRGVKQLFSPEGPRIDSWISIDGGDIGRVSTMGLGSYRYRITFKGPGGHSWGAFGLANPQHALGSAIHYFSKAADKYTRTGARTSYNVGRIGGGTSVNSIAFESWMEVDMRSEIPENLEQVDAILKASVQQALQEHNAMKRMGPALTVDIKKIGDRPSGELPDNLPLIQRAMAATAYFGASPAVSRGSTNANIPISKGVPAVTLGRGGKAGNAHALNEWFYDDQSYKAIQLALLTLVGEAGFANP</sequence>
<evidence type="ECO:0000256" key="3">
    <source>
        <dbReference type="SAM" id="SignalP"/>
    </source>
</evidence>
<comment type="caution">
    <text evidence="5">The sequence shown here is derived from an EMBL/GenBank/DDBJ whole genome shotgun (WGS) entry which is preliminary data.</text>
</comment>
<keyword evidence="2" id="KW-0378">Hydrolase</keyword>
<dbReference type="GO" id="GO:0046872">
    <property type="term" value="F:metal ion binding"/>
    <property type="evidence" value="ECO:0007669"/>
    <property type="project" value="UniProtKB-KW"/>
</dbReference>
<dbReference type="Pfam" id="PF01546">
    <property type="entry name" value="Peptidase_M20"/>
    <property type="match status" value="1"/>
</dbReference>
<dbReference type="SUPFAM" id="SSF55031">
    <property type="entry name" value="Bacterial exopeptidase dimerisation domain"/>
    <property type="match status" value="1"/>
</dbReference>
<proteinExistence type="predicted"/>
<feature type="signal peptide" evidence="3">
    <location>
        <begin position="1"/>
        <end position="26"/>
    </location>
</feature>
<dbReference type="Proteomes" id="UP000181790">
    <property type="component" value="Unassembled WGS sequence"/>
</dbReference>
<evidence type="ECO:0000256" key="2">
    <source>
        <dbReference type="ARBA" id="ARBA00022801"/>
    </source>
</evidence>
<keyword evidence="3" id="KW-0732">Signal</keyword>
<dbReference type="OrthoDB" id="9783294at2"/>
<dbReference type="AlphaFoldDB" id="A0A1S2VD76"/>
<dbReference type="InterPro" id="IPR011650">
    <property type="entry name" value="Peptidase_M20_dimer"/>
</dbReference>
<dbReference type="InterPro" id="IPR036264">
    <property type="entry name" value="Bact_exopeptidase_dim_dom"/>
</dbReference>
<protein>
    <submittedName>
        <fullName evidence="5">Peptidase M20</fullName>
    </submittedName>
</protein>
<feature type="chain" id="PRO_5010302479" evidence="3">
    <location>
        <begin position="27"/>
        <end position="441"/>
    </location>
</feature>
<gene>
    <name evidence="5" type="ORF">BLX24_23720</name>
</gene>
<dbReference type="EMBL" id="MORL01000020">
    <property type="protein sequence ID" value="OIN56642.1"/>
    <property type="molecule type" value="Genomic_DNA"/>
</dbReference>
<dbReference type="Pfam" id="PF07687">
    <property type="entry name" value="M20_dimer"/>
    <property type="match status" value="1"/>
</dbReference>
<dbReference type="SUPFAM" id="SSF53187">
    <property type="entry name" value="Zn-dependent exopeptidases"/>
    <property type="match status" value="1"/>
</dbReference>
<dbReference type="InterPro" id="IPR002933">
    <property type="entry name" value="Peptidase_M20"/>
</dbReference>
<reference evidence="5 6" key="1">
    <citation type="submission" date="2016-10" db="EMBL/GenBank/DDBJ databases">
        <title>Arsenicibacter rosenii gen. nov., sp. nov., an efficient arsenic-methylating bacterium isolated from an arsenic-contaminated paddy soil.</title>
        <authorList>
            <person name="Huang K."/>
        </authorList>
    </citation>
    <scope>NUCLEOTIDE SEQUENCE [LARGE SCALE GENOMIC DNA]</scope>
    <source>
        <strain evidence="5 6">SM-1</strain>
    </source>
</reference>
<evidence type="ECO:0000259" key="4">
    <source>
        <dbReference type="Pfam" id="PF07687"/>
    </source>
</evidence>
<name>A0A1S2VD76_9BACT</name>
<dbReference type="GO" id="GO:0016787">
    <property type="term" value="F:hydrolase activity"/>
    <property type="evidence" value="ECO:0007669"/>
    <property type="project" value="UniProtKB-KW"/>
</dbReference>
<dbReference type="PANTHER" id="PTHR43808">
    <property type="entry name" value="ACETYLORNITHINE DEACETYLASE"/>
    <property type="match status" value="1"/>
</dbReference>
<organism evidence="5 6">
    <name type="scientific">Arsenicibacter rosenii</name>
    <dbReference type="NCBI Taxonomy" id="1750698"/>
    <lineage>
        <taxon>Bacteria</taxon>
        <taxon>Pseudomonadati</taxon>
        <taxon>Bacteroidota</taxon>
        <taxon>Cytophagia</taxon>
        <taxon>Cytophagales</taxon>
        <taxon>Spirosomataceae</taxon>
        <taxon>Arsenicibacter</taxon>
    </lineage>
</organism>
<dbReference type="PANTHER" id="PTHR43808:SF17">
    <property type="entry name" value="PEPTIDASE M20"/>
    <property type="match status" value="1"/>
</dbReference>
<dbReference type="InterPro" id="IPR050072">
    <property type="entry name" value="Peptidase_M20A"/>
</dbReference>
<keyword evidence="1" id="KW-0479">Metal-binding</keyword>
<evidence type="ECO:0000313" key="6">
    <source>
        <dbReference type="Proteomes" id="UP000181790"/>
    </source>
</evidence>
<dbReference type="RefSeq" id="WP_071505714.1">
    <property type="nucleotide sequence ID" value="NZ_MORL01000020.1"/>
</dbReference>
<dbReference type="Gene3D" id="3.30.70.360">
    <property type="match status" value="1"/>
</dbReference>